<dbReference type="InterPro" id="IPR040570">
    <property type="entry name" value="LAL_C2"/>
</dbReference>
<accession>A0A919GUQ9</accession>
<evidence type="ECO:0000256" key="2">
    <source>
        <dbReference type="ARBA" id="ARBA00022741"/>
    </source>
</evidence>
<feature type="domain" description="ATP-grasp" evidence="5">
    <location>
        <begin position="128"/>
        <end position="318"/>
    </location>
</feature>
<proteinExistence type="predicted"/>
<dbReference type="GO" id="GO:0046872">
    <property type="term" value="F:metal ion binding"/>
    <property type="evidence" value="ECO:0007669"/>
    <property type="project" value="InterPro"/>
</dbReference>
<name>A0A919GUQ9_9ACTN</name>
<dbReference type="RefSeq" id="WP_031142289.1">
    <property type="nucleotide sequence ID" value="NZ_BNEE01000004.1"/>
</dbReference>
<sequence>MTQQEKAPEVLFVGGAGPAPLSIDVVATALAQAQARGLATRLLSHAADLPRTQRAVALADAADAVEFTDADAMVAWAAERSVGDPRPRVVFTGREPALGPAARMAQELGVAGNPPWSVETVRNKDACREFLARAGFRQPQVRLCHGREEAERALRETRGPWVVKPRVGGGSLGVSKVTDPAELPRALDLLPGQEPFLVEEFVEGEEYSAEGLFLDGSPHVLAVTAKRKLPPPHFVEVGHSLPAPLPAAVSAEVAHTVTEALRALKLRFGLFHVEFWLTAEGIVLGEVHARLAGGYIHRMLAHAVPGLEMFGAVFDDALGRPPAASALACTRAGASRFFTPPAGRLLAVEGWEEAAGHPSVLAAELRVAPGDLIAPYTHAEERVGALAVGADTVGEAEELAGRLVASVRFRVEPVAGPAAEPAS</sequence>
<dbReference type="Gene3D" id="3.30.470.20">
    <property type="entry name" value="ATP-grasp fold, B domain"/>
    <property type="match status" value="1"/>
</dbReference>
<dbReference type="PANTHER" id="PTHR43585:SF2">
    <property type="entry name" value="ATP-GRASP ENZYME FSQD"/>
    <property type="match status" value="1"/>
</dbReference>
<dbReference type="SUPFAM" id="SSF56059">
    <property type="entry name" value="Glutathione synthetase ATP-binding domain-like"/>
    <property type="match status" value="1"/>
</dbReference>
<gene>
    <name evidence="6" type="ORF">Sxan_15580</name>
</gene>
<dbReference type="GO" id="GO:0016874">
    <property type="term" value="F:ligase activity"/>
    <property type="evidence" value="ECO:0007669"/>
    <property type="project" value="UniProtKB-KW"/>
</dbReference>
<dbReference type="PROSITE" id="PS50975">
    <property type="entry name" value="ATP_GRASP"/>
    <property type="match status" value="1"/>
</dbReference>
<keyword evidence="3 4" id="KW-0067">ATP-binding</keyword>
<dbReference type="Pfam" id="PF13535">
    <property type="entry name" value="ATP-grasp_4"/>
    <property type="match status" value="1"/>
</dbReference>
<keyword evidence="2 4" id="KW-0547">Nucleotide-binding</keyword>
<dbReference type="InterPro" id="IPR052032">
    <property type="entry name" value="ATP-dep_AA_Ligase"/>
</dbReference>
<dbReference type="PANTHER" id="PTHR43585">
    <property type="entry name" value="FUMIPYRROLE BIOSYNTHESIS PROTEIN C"/>
    <property type="match status" value="1"/>
</dbReference>
<evidence type="ECO:0000256" key="1">
    <source>
        <dbReference type="ARBA" id="ARBA00022598"/>
    </source>
</evidence>
<keyword evidence="7" id="KW-1185">Reference proteome</keyword>
<evidence type="ECO:0000256" key="3">
    <source>
        <dbReference type="ARBA" id="ARBA00022840"/>
    </source>
</evidence>
<dbReference type="Pfam" id="PF18603">
    <property type="entry name" value="LAL_C2"/>
    <property type="match status" value="1"/>
</dbReference>
<dbReference type="GO" id="GO:0005524">
    <property type="term" value="F:ATP binding"/>
    <property type="evidence" value="ECO:0007669"/>
    <property type="project" value="UniProtKB-UniRule"/>
</dbReference>
<dbReference type="AlphaFoldDB" id="A0A919GUQ9"/>
<dbReference type="InterPro" id="IPR011761">
    <property type="entry name" value="ATP-grasp"/>
</dbReference>
<dbReference type="OrthoDB" id="24041at2"/>
<protein>
    <recommendedName>
        <fullName evidence="5">ATP-grasp domain-containing protein</fullName>
    </recommendedName>
</protein>
<evidence type="ECO:0000259" key="5">
    <source>
        <dbReference type="PROSITE" id="PS50975"/>
    </source>
</evidence>
<evidence type="ECO:0000256" key="4">
    <source>
        <dbReference type="PROSITE-ProRule" id="PRU00409"/>
    </source>
</evidence>
<keyword evidence="1" id="KW-0436">Ligase</keyword>
<evidence type="ECO:0000313" key="7">
    <source>
        <dbReference type="Proteomes" id="UP000600026"/>
    </source>
</evidence>
<reference evidence="6" key="1">
    <citation type="submission" date="2020-09" db="EMBL/GenBank/DDBJ databases">
        <title>Whole genome shotgun sequence of Streptomyces xanthophaeus NBRC 12829.</title>
        <authorList>
            <person name="Komaki H."/>
            <person name="Tamura T."/>
        </authorList>
    </citation>
    <scope>NUCLEOTIDE SEQUENCE</scope>
    <source>
        <strain evidence="6">NBRC 12829</strain>
    </source>
</reference>
<dbReference type="EMBL" id="BNEE01000004">
    <property type="protein sequence ID" value="GHI84194.1"/>
    <property type="molecule type" value="Genomic_DNA"/>
</dbReference>
<comment type="caution">
    <text evidence="6">The sequence shown here is derived from an EMBL/GenBank/DDBJ whole genome shotgun (WGS) entry which is preliminary data.</text>
</comment>
<dbReference type="Proteomes" id="UP000600026">
    <property type="component" value="Unassembled WGS sequence"/>
</dbReference>
<evidence type="ECO:0000313" key="6">
    <source>
        <dbReference type="EMBL" id="GHI84194.1"/>
    </source>
</evidence>
<organism evidence="6 7">
    <name type="scientific">Streptomyces xanthophaeus</name>
    <dbReference type="NCBI Taxonomy" id="67385"/>
    <lineage>
        <taxon>Bacteria</taxon>
        <taxon>Bacillati</taxon>
        <taxon>Actinomycetota</taxon>
        <taxon>Actinomycetes</taxon>
        <taxon>Kitasatosporales</taxon>
        <taxon>Streptomycetaceae</taxon>
        <taxon>Streptomyces</taxon>
    </lineage>
</organism>